<gene>
    <name evidence="2" type="ORF">R1flu_023608</name>
</gene>
<dbReference type="EMBL" id="JBHFFA010000007">
    <property type="protein sequence ID" value="KAL2611916.1"/>
    <property type="molecule type" value="Genomic_DNA"/>
</dbReference>
<keyword evidence="3" id="KW-1185">Reference proteome</keyword>
<feature type="region of interest" description="Disordered" evidence="1">
    <location>
        <begin position="22"/>
        <end position="68"/>
    </location>
</feature>
<organism evidence="2 3">
    <name type="scientific">Riccia fluitans</name>
    <dbReference type="NCBI Taxonomy" id="41844"/>
    <lineage>
        <taxon>Eukaryota</taxon>
        <taxon>Viridiplantae</taxon>
        <taxon>Streptophyta</taxon>
        <taxon>Embryophyta</taxon>
        <taxon>Marchantiophyta</taxon>
        <taxon>Marchantiopsida</taxon>
        <taxon>Marchantiidae</taxon>
        <taxon>Marchantiales</taxon>
        <taxon>Ricciaceae</taxon>
        <taxon>Riccia</taxon>
    </lineage>
</organism>
<accession>A0ABD1XSK3</accession>
<comment type="caution">
    <text evidence="2">The sequence shown here is derived from an EMBL/GenBank/DDBJ whole genome shotgun (WGS) entry which is preliminary data.</text>
</comment>
<evidence type="ECO:0000256" key="1">
    <source>
        <dbReference type="SAM" id="MobiDB-lite"/>
    </source>
</evidence>
<evidence type="ECO:0000313" key="2">
    <source>
        <dbReference type="EMBL" id="KAL2611916.1"/>
    </source>
</evidence>
<protein>
    <submittedName>
        <fullName evidence="2">Uncharacterized protein</fullName>
    </submittedName>
</protein>
<proteinExistence type="predicted"/>
<feature type="compositionally biased region" description="Basic and acidic residues" evidence="1">
    <location>
        <begin position="52"/>
        <end position="63"/>
    </location>
</feature>
<evidence type="ECO:0000313" key="3">
    <source>
        <dbReference type="Proteomes" id="UP001605036"/>
    </source>
</evidence>
<dbReference type="Proteomes" id="UP001605036">
    <property type="component" value="Unassembled WGS sequence"/>
</dbReference>
<sequence>MEREQVMQLLVEEIMTNQRIRPSHHYPYTSKGEEQKCGDALAATSPPLAKRSPVEAKAGDSRRSPTRRFASIGETFANGGERWPPGRRACHVFAPTGLASPSLAKSSPMRAMFPPHRHVDLGTFLPPSANHP</sequence>
<reference evidence="2 3" key="1">
    <citation type="submission" date="2024-09" db="EMBL/GenBank/DDBJ databases">
        <title>Chromosome-scale assembly of Riccia fluitans.</title>
        <authorList>
            <person name="Paukszto L."/>
            <person name="Sawicki J."/>
            <person name="Karawczyk K."/>
            <person name="Piernik-Szablinska J."/>
            <person name="Szczecinska M."/>
            <person name="Mazdziarz M."/>
        </authorList>
    </citation>
    <scope>NUCLEOTIDE SEQUENCE [LARGE SCALE GENOMIC DNA]</scope>
    <source>
        <strain evidence="2">Rf_01</strain>
        <tissue evidence="2">Aerial parts of the thallus</tissue>
    </source>
</reference>
<dbReference type="AlphaFoldDB" id="A0ABD1XSK3"/>
<name>A0ABD1XSK3_9MARC</name>